<dbReference type="GO" id="GO:0008999">
    <property type="term" value="F:protein-N-terminal-alanine acetyltransferase activity"/>
    <property type="evidence" value="ECO:0007669"/>
    <property type="project" value="TreeGrafter"/>
</dbReference>
<keyword evidence="2" id="KW-0808">Transferase</keyword>
<comment type="caution">
    <text evidence="2">The sequence shown here is derived from an EMBL/GenBank/DDBJ whole genome shotgun (WGS) entry which is preliminary data.</text>
</comment>
<accession>A0A544TGY7</accession>
<proteinExistence type="predicted"/>
<dbReference type="Pfam" id="PF13302">
    <property type="entry name" value="Acetyltransf_3"/>
    <property type="match status" value="1"/>
</dbReference>
<organism evidence="2 3">
    <name type="scientific">Psychrobacillus lasiicapitis</name>
    <dbReference type="NCBI Taxonomy" id="1636719"/>
    <lineage>
        <taxon>Bacteria</taxon>
        <taxon>Bacillati</taxon>
        <taxon>Bacillota</taxon>
        <taxon>Bacilli</taxon>
        <taxon>Bacillales</taxon>
        <taxon>Bacillaceae</taxon>
        <taxon>Psychrobacillus</taxon>
    </lineage>
</organism>
<feature type="domain" description="N-acetyltransferase" evidence="1">
    <location>
        <begin position="11"/>
        <end position="176"/>
    </location>
</feature>
<keyword evidence="3" id="KW-1185">Reference proteome</keyword>
<dbReference type="PROSITE" id="PS51186">
    <property type="entry name" value="GNAT"/>
    <property type="match status" value="1"/>
</dbReference>
<dbReference type="GO" id="GO:0005737">
    <property type="term" value="C:cytoplasm"/>
    <property type="evidence" value="ECO:0007669"/>
    <property type="project" value="TreeGrafter"/>
</dbReference>
<gene>
    <name evidence="2" type="ORF">FG382_00605</name>
</gene>
<dbReference type="InterPro" id="IPR016181">
    <property type="entry name" value="Acyl_CoA_acyltransferase"/>
</dbReference>
<evidence type="ECO:0000313" key="2">
    <source>
        <dbReference type="EMBL" id="TQR16697.1"/>
    </source>
</evidence>
<dbReference type="Proteomes" id="UP000317316">
    <property type="component" value="Unassembled WGS sequence"/>
</dbReference>
<dbReference type="OrthoDB" id="9811523at2"/>
<dbReference type="AlphaFoldDB" id="A0A544TGY7"/>
<dbReference type="PANTHER" id="PTHR43792:SF9">
    <property type="entry name" value="RIBOSOMAL-PROTEIN-ALANINE ACETYLTRANSFERASE"/>
    <property type="match status" value="1"/>
</dbReference>
<dbReference type="InterPro" id="IPR051531">
    <property type="entry name" value="N-acetyltransferase"/>
</dbReference>
<protein>
    <submittedName>
        <fullName evidence="2">GNAT family N-acetyltransferase</fullName>
    </submittedName>
</protein>
<dbReference type="InterPro" id="IPR000182">
    <property type="entry name" value="GNAT_dom"/>
</dbReference>
<reference evidence="2 3" key="1">
    <citation type="submission" date="2019-05" db="EMBL/GenBank/DDBJ databases">
        <title>Psychrobacillus vulpis sp. nov., a new species isolated from feces of a red fox that inhabits in The Tablas de Daimiel Natural Park, Albacete, Spain.</title>
        <authorList>
            <person name="Rodriguez M."/>
            <person name="Reina J.C."/>
            <person name="Bejar V."/>
            <person name="Llamas I."/>
        </authorList>
    </citation>
    <scope>NUCLEOTIDE SEQUENCE [LARGE SCALE GENOMIC DNA]</scope>
    <source>
        <strain evidence="2 3">NEAU-3TGS17</strain>
    </source>
</reference>
<evidence type="ECO:0000313" key="3">
    <source>
        <dbReference type="Proteomes" id="UP000317316"/>
    </source>
</evidence>
<sequence length="181" mass="21144">MEFPILETDLLKLIEITEVHINDVFSIFSDERVTKYYGMAQFTGINQAMNLVNSFQKNFQEKRSIRWGITLKDTEVFVGTIGLNNLQITSKKTEIGYDLKPDYWRRGIISEAAQTVIKYCFEKLDLYRIGAITFPENEPSFKLLLNLGFQKEGLLRGYIYQNDKSNDAYIFSIVRPDWKDQ</sequence>
<dbReference type="SUPFAM" id="SSF55729">
    <property type="entry name" value="Acyl-CoA N-acyltransferases (Nat)"/>
    <property type="match status" value="1"/>
</dbReference>
<dbReference type="EMBL" id="VDGH01000001">
    <property type="protein sequence ID" value="TQR16697.1"/>
    <property type="molecule type" value="Genomic_DNA"/>
</dbReference>
<evidence type="ECO:0000259" key="1">
    <source>
        <dbReference type="PROSITE" id="PS51186"/>
    </source>
</evidence>
<name>A0A544TGY7_9BACI</name>
<dbReference type="RefSeq" id="WP_142536941.1">
    <property type="nucleotide sequence ID" value="NZ_BMIE01000002.1"/>
</dbReference>
<dbReference type="PANTHER" id="PTHR43792">
    <property type="entry name" value="GNAT FAMILY, PUTATIVE (AFU_ORTHOLOGUE AFUA_3G00765)-RELATED-RELATED"/>
    <property type="match status" value="1"/>
</dbReference>
<dbReference type="Gene3D" id="3.40.630.30">
    <property type="match status" value="1"/>
</dbReference>